<dbReference type="SMART" id="SM00054">
    <property type="entry name" value="EFh"/>
    <property type="match status" value="3"/>
</dbReference>
<dbReference type="EMBL" id="JWZX01003288">
    <property type="protein sequence ID" value="KOO22319.1"/>
    <property type="molecule type" value="Genomic_DNA"/>
</dbReference>
<feature type="domain" description="EF-hand" evidence="3">
    <location>
        <begin position="12"/>
        <end position="47"/>
    </location>
</feature>
<protein>
    <recommendedName>
        <fullName evidence="3">EF-hand domain-containing protein</fullName>
    </recommendedName>
</protein>
<keyword evidence="5" id="KW-1185">Reference proteome</keyword>
<dbReference type="GO" id="GO:0016460">
    <property type="term" value="C:myosin II complex"/>
    <property type="evidence" value="ECO:0007669"/>
    <property type="project" value="TreeGrafter"/>
</dbReference>
<dbReference type="GO" id="GO:0005509">
    <property type="term" value="F:calcium ion binding"/>
    <property type="evidence" value="ECO:0007669"/>
    <property type="project" value="InterPro"/>
</dbReference>
<dbReference type="PANTHER" id="PTHR23048:SF59">
    <property type="entry name" value="EF-HAND SUPERFAMILY PROTEIN"/>
    <property type="match status" value="1"/>
</dbReference>
<dbReference type="Proteomes" id="UP000037460">
    <property type="component" value="Unassembled WGS sequence"/>
</dbReference>
<feature type="domain" description="EF-hand" evidence="3">
    <location>
        <begin position="85"/>
        <end position="120"/>
    </location>
</feature>
<dbReference type="SUPFAM" id="SSF47473">
    <property type="entry name" value="EF-hand"/>
    <property type="match status" value="1"/>
</dbReference>
<dbReference type="InterPro" id="IPR002048">
    <property type="entry name" value="EF_hand_dom"/>
</dbReference>
<name>A0A0M0J6T3_9EUKA</name>
<dbReference type="CDD" id="cd00051">
    <property type="entry name" value="EFh"/>
    <property type="match status" value="1"/>
</dbReference>
<reference evidence="5" key="1">
    <citation type="journal article" date="2015" name="PLoS Genet.">
        <title>Genome Sequence and Transcriptome Analyses of Chrysochromulina tobin: Metabolic Tools for Enhanced Algal Fitness in the Prominent Order Prymnesiales (Haptophyceae).</title>
        <authorList>
            <person name="Hovde B.T."/>
            <person name="Deodato C.R."/>
            <person name="Hunsperger H.M."/>
            <person name="Ryken S.A."/>
            <person name="Yost W."/>
            <person name="Jha R.K."/>
            <person name="Patterson J."/>
            <person name="Monnat R.J. Jr."/>
            <person name="Barlow S.B."/>
            <person name="Starkenburg S.R."/>
            <person name="Cattolico R.A."/>
        </authorList>
    </citation>
    <scope>NUCLEOTIDE SEQUENCE</scope>
    <source>
        <strain evidence="5">CCMP291</strain>
    </source>
</reference>
<dbReference type="PROSITE" id="PS00018">
    <property type="entry name" value="EF_HAND_1"/>
    <property type="match status" value="2"/>
</dbReference>
<evidence type="ECO:0000259" key="3">
    <source>
        <dbReference type="PROSITE" id="PS50222"/>
    </source>
</evidence>
<proteinExistence type="predicted"/>
<comment type="caution">
    <text evidence="4">The sequence shown here is derived from an EMBL/GenBank/DDBJ whole genome shotgun (WGS) entry which is preliminary data.</text>
</comment>
<dbReference type="Gene3D" id="1.10.238.10">
    <property type="entry name" value="EF-hand"/>
    <property type="match status" value="2"/>
</dbReference>
<gene>
    <name evidence="4" type="ORF">Ctob_001366</name>
</gene>
<dbReference type="OrthoDB" id="26525at2759"/>
<dbReference type="InterPro" id="IPR050230">
    <property type="entry name" value="CALM/Myosin/TropC-like"/>
</dbReference>
<dbReference type="FunFam" id="1.10.238.10:FF:000527">
    <property type="entry name" value="Calmodulin-3"/>
    <property type="match status" value="1"/>
</dbReference>
<organism evidence="4 5">
    <name type="scientific">Chrysochromulina tobinii</name>
    <dbReference type="NCBI Taxonomy" id="1460289"/>
    <lineage>
        <taxon>Eukaryota</taxon>
        <taxon>Haptista</taxon>
        <taxon>Haptophyta</taxon>
        <taxon>Prymnesiophyceae</taxon>
        <taxon>Prymnesiales</taxon>
        <taxon>Chrysochromulinaceae</taxon>
        <taxon>Chrysochromulina</taxon>
    </lineage>
</organism>
<dbReference type="PANTHER" id="PTHR23048">
    <property type="entry name" value="MYOSIN LIGHT CHAIN 1, 3"/>
    <property type="match status" value="1"/>
</dbReference>
<evidence type="ECO:0000256" key="2">
    <source>
        <dbReference type="ARBA" id="ARBA00022837"/>
    </source>
</evidence>
<feature type="domain" description="EF-hand" evidence="3">
    <location>
        <begin position="48"/>
        <end position="83"/>
    </location>
</feature>
<dbReference type="PROSITE" id="PS50222">
    <property type="entry name" value="EF_HAND_2"/>
    <property type="match status" value="3"/>
</dbReference>
<evidence type="ECO:0000313" key="5">
    <source>
        <dbReference type="Proteomes" id="UP000037460"/>
    </source>
</evidence>
<dbReference type="InterPro" id="IPR011992">
    <property type="entry name" value="EF-hand-dom_pair"/>
</dbReference>
<dbReference type="Pfam" id="PF13499">
    <property type="entry name" value="EF-hand_7"/>
    <property type="match status" value="2"/>
</dbReference>
<keyword evidence="1" id="KW-0677">Repeat</keyword>
<sequence length="169" mass="18808">MPPKSAPQLAPEQIEEVKEAFNLFDVDSSGAISYKELRACMKALQIKVDKDELKKMILEVDADQSGEIEFPEFLTMMTGKMAQNDSKDEILKVYKMFDVDGDGAITFASLKRVARELGESMTDEEIASMLEHGNKSGKPGKGVSFDDFYRLMKKKAHSGALNEMLGDDD</sequence>
<evidence type="ECO:0000313" key="4">
    <source>
        <dbReference type="EMBL" id="KOO22319.1"/>
    </source>
</evidence>
<dbReference type="AlphaFoldDB" id="A0A0M0J6T3"/>
<accession>A0A0M0J6T3</accession>
<keyword evidence="2" id="KW-0106">Calcium</keyword>
<evidence type="ECO:0000256" key="1">
    <source>
        <dbReference type="ARBA" id="ARBA00022737"/>
    </source>
</evidence>
<dbReference type="InterPro" id="IPR018247">
    <property type="entry name" value="EF_Hand_1_Ca_BS"/>
</dbReference>